<dbReference type="Gene3D" id="3.30.1330.110">
    <property type="entry name" value="BB2672"/>
    <property type="match status" value="1"/>
</dbReference>
<sequence length="223" mass="23588">MTKGTDMRVRKISTVIERVFVEGGRAVPEPLTLCAAAAVIPNPWVGRFAEDLGPEVRAQAPELALLLTQEILSTFGSADRVAAFGKGAIVGIDGELEHGSAFLHTPYFGNIIRERLGSDQYISYADRRAAAGAHLTVPLADTVNSGIRSHFITFGFSVPDAPAADELVIAVVAATGGRPHARIGDRTTDRPVALEEYRERARAIGIDLGPAADRDAAPVPAAP</sequence>
<proteinExistence type="predicted"/>
<dbReference type="SUPFAM" id="SSF160519">
    <property type="entry name" value="BB2672-like"/>
    <property type="match status" value="1"/>
</dbReference>
<dbReference type="Proteomes" id="UP000831775">
    <property type="component" value="Chromosome"/>
</dbReference>
<evidence type="ECO:0000313" key="2">
    <source>
        <dbReference type="Proteomes" id="UP000831775"/>
    </source>
</evidence>
<dbReference type="Pfam" id="PF06684">
    <property type="entry name" value="AA_synth"/>
    <property type="match status" value="1"/>
</dbReference>
<organism evidence="1 2">
    <name type="scientific">Leucobacter rhizosphaerae</name>
    <dbReference type="NCBI Taxonomy" id="2932245"/>
    <lineage>
        <taxon>Bacteria</taxon>
        <taxon>Bacillati</taxon>
        <taxon>Actinomycetota</taxon>
        <taxon>Actinomycetes</taxon>
        <taxon>Micrococcales</taxon>
        <taxon>Microbacteriaceae</taxon>
        <taxon>Leucobacter</taxon>
    </lineage>
</organism>
<reference evidence="1 2" key="1">
    <citation type="submission" date="2022-04" db="EMBL/GenBank/DDBJ databases">
        <title>Leucobacter sp. isolated from rhizosphere of onion.</title>
        <authorList>
            <person name="Won M."/>
            <person name="Lee C.-M."/>
            <person name="Woen H.-Y."/>
            <person name="Kwon S.-W."/>
        </authorList>
    </citation>
    <scope>NUCLEOTIDE SEQUENCE [LARGE SCALE GENOMIC DNA]</scope>
    <source>
        <strain evidence="1 2">H25R-14</strain>
    </source>
</reference>
<evidence type="ECO:0000313" key="1">
    <source>
        <dbReference type="EMBL" id="UOQ59590.1"/>
    </source>
</evidence>
<protein>
    <submittedName>
        <fullName evidence="1">Amino acid synthesis family protein</fullName>
    </submittedName>
</protein>
<keyword evidence="2" id="KW-1185">Reference proteome</keyword>
<accession>A0ABY4FTI8</accession>
<dbReference type="RefSeq" id="WP_244684664.1">
    <property type="nucleotide sequence ID" value="NZ_CP095043.1"/>
</dbReference>
<dbReference type="InterPro" id="IPR009569">
    <property type="entry name" value="AA_synth_put"/>
</dbReference>
<gene>
    <name evidence="1" type="ORF">MUN76_11070</name>
</gene>
<name>A0ABY4FTI8_9MICO</name>
<dbReference type="InterPro" id="IPR035936">
    <property type="entry name" value="BB2672"/>
</dbReference>
<dbReference type="EMBL" id="CP095043">
    <property type="protein sequence ID" value="UOQ59590.1"/>
    <property type="molecule type" value="Genomic_DNA"/>
</dbReference>